<accession>A0A7J4XM14</accession>
<evidence type="ECO:0000313" key="2">
    <source>
        <dbReference type="Proteomes" id="UP000422221"/>
    </source>
</evidence>
<dbReference type="RefSeq" id="WP_130058369.1">
    <property type="nucleotide sequence ID" value="NZ_RCXT01000003.1"/>
</dbReference>
<proteinExistence type="predicted"/>
<comment type="caution">
    <text evidence="1">The sequence shown here is derived from an EMBL/GenBank/DDBJ whole genome shotgun (WGS) entry which is preliminary data.</text>
</comment>
<dbReference type="Proteomes" id="UP000422221">
    <property type="component" value="Unassembled WGS sequence"/>
</dbReference>
<reference evidence="1 2" key="1">
    <citation type="journal article" date="2019" name="Nat. Med.">
        <title>A library of human gut bacterial isolates paired with longitudinal multiomics data enables mechanistic microbiome research.</title>
        <authorList>
            <person name="Poyet M."/>
            <person name="Groussin M."/>
            <person name="Gibbons S.M."/>
            <person name="Avila-Pacheco J."/>
            <person name="Jiang X."/>
            <person name="Kearney S.M."/>
            <person name="Perrotta A.R."/>
            <person name="Berdy B."/>
            <person name="Zhao S."/>
            <person name="Lieberman T.D."/>
            <person name="Swanson P.K."/>
            <person name="Smith M."/>
            <person name="Roesemann S."/>
            <person name="Alexander J.E."/>
            <person name="Rich S.A."/>
            <person name="Livny J."/>
            <person name="Vlamakis H."/>
            <person name="Clish C."/>
            <person name="Bullock K."/>
            <person name="Deik A."/>
            <person name="Scott J."/>
            <person name="Pierce K.A."/>
            <person name="Xavier R.J."/>
            <person name="Alm E.J."/>
        </authorList>
    </citation>
    <scope>NUCLEOTIDE SEQUENCE [LARGE SCALE GENOMIC DNA]</scope>
    <source>
        <strain evidence="1 2">BIOML-A10</strain>
    </source>
</reference>
<protein>
    <submittedName>
        <fullName evidence="1">Uncharacterized protein</fullName>
    </submittedName>
</protein>
<dbReference type="AlphaFoldDB" id="A0A7J4XM14"/>
<organism evidence="1 2">
    <name type="scientific">Bacteroides salyersiae</name>
    <dbReference type="NCBI Taxonomy" id="291644"/>
    <lineage>
        <taxon>Bacteria</taxon>
        <taxon>Pseudomonadati</taxon>
        <taxon>Bacteroidota</taxon>
        <taxon>Bacteroidia</taxon>
        <taxon>Bacteroidales</taxon>
        <taxon>Bacteroidaceae</taxon>
        <taxon>Bacteroides</taxon>
    </lineage>
</organism>
<dbReference type="EMBL" id="VWMK01000004">
    <property type="protein sequence ID" value="KAA3767973.1"/>
    <property type="molecule type" value="Genomic_DNA"/>
</dbReference>
<evidence type="ECO:0000313" key="1">
    <source>
        <dbReference type="EMBL" id="KAA3767973.1"/>
    </source>
</evidence>
<name>A0A7J4XM14_9BACE</name>
<sequence>MKVSYHTYHSFKDKDGNECSMTSQLYMTGIYVIYNNNSALQGSSTPQKIRKLQNNLRKDEQAGLISDLHFGREIMVSNDGAVWKEVVDPKTMFVEQGKTYDCKSSVTGNTYHFTIIDLQVSDERQDCYLTFTSEPKCEELSILKNGDNTFKTNLFSFQDTIIPIS</sequence>
<gene>
    <name evidence="1" type="ORF">F3F73_06150</name>
</gene>